<accession>A0AAD4D6R0</accession>
<comment type="caution">
    <text evidence="2">The sequence shown here is derived from an EMBL/GenBank/DDBJ whole genome shotgun (WGS) entry which is preliminary data.</text>
</comment>
<reference evidence="2" key="1">
    <citation type="journal article" date="2020" name="Fungal Divers.">
        <title>Resolving the Mortierellaceae phylogeny through synthesis of multi-gene phylogenetics and phylogenomics.</title>
        <authorList>
            <person name="Vandepol N."/>
            <person name="Liber J."/>
            <person name="Desiro A."/>
            <person name="Na H."/>
            <person name="Kennedy M."/>
            <person name="Barry K."/>
            <person name="Grigoriev I.V."/>
            <person name="Miller A.N."/>
            <person name="O'Donnell K."/>
            <person name="Stajich J.E."/>
            <person name="Bonito G."/>
        </authorList>
    </citation>
    <scope>NUCLEOTIDE SEQUENCE</scope>
    <source>
        <strain evidence="2">NRRL 28262</strain>
    </source>
</reference>
<organism evidence="2 3">
    <name type="scientific">Linnemannia exigua</name>
    <dbReference type="NCBI Taxonomy" id="604196"/>
    <lineage>
        <taxon>Eukaryota</taxon>
        <taxon>Fungi</taxon>
        <taxon>Fungi incertae sedis</taxon>
        <taxon>Mucoromycota</taxon>
        <taxon>Mortierellomycotina</taxon>
        <taxon>Mortierellomycetes</taxon>
        <taxon>Mortierellales</taxon>
        <taxon>Mortierellaceae</taxon>
        <taxon>Linnemannia</taxon>
    </lineage>
</organism>
<feature type="compositionally biased region" description="Basic and acidic residues" evidence="1">
    <location>
        <begin position="1"/>
        <end position="14"/>
    </location>
</feature>
<feature type="region of interest" description="Disordered" evidence="1">
    <location>
        <begin position="1"/>
        <end position="33"/>
    </location>
</feature>
<dbReference type="AlphaFoldDB" id="A0AAD4D6R0"/>
<gene>
    <name evidence="2" type="ORF">BGZ95_003155</name>
</gene>
<dbReference type="EMBL" id="JAAAIL010001700">
    <property type="protein sequence ID" value="KAG0266015.1"/>
    <property type="molecule type" value="Genomic_DNA"/>
</dbReference>
<proteinExistence type="predicted"/>
<keyword evidence="3" id="KW-1185">Reference proteome</keyword>
<feature type="compositionally biased region" description="Polar residues" evidence="1">
    <location>
        <begin position="15"/>
        <end position="26"/>
    </location>
</feature>
<protein>
    <submittedName>
        <fullName evidence="2">Uncharacterized protein</fullName>
    </submittedName>
</protein>
<evidence type="ECO:0000256" key="1">
    <source>
        <dbReference type="SAM" id="MobiDB-lite"/>
    </source>
</evidence>
<evidence type="ECO:0000313" key="3">
    <source>
        <dbReference type="Proteomes" id="UP001194580"/>
    </source>
</evidence>
<sequence>MFTRVLKEKTESDGSHPTASSPSHAGSTRVKESRFVQLEQATKNLFRSSIRKKDRTEPNPLATIQCGSIGVLVPQDHQDDTTPVSVGSSITRVSVEPSIKDLPSPQVIPQQHVAPFAIEPYSNKDLKPLASVTLQSTSTPSTPDSSSKAKAAPDLLAAVTGDRMNIFLQNIVAPSLKVPLPPPGVHLETTMQLAYCNQLLRTHLSPSLAVASTTAGLDPFRQASVDALLKDEEGQNKVRELAIRVVEEFMADSLKCSEEIAEVVLLGPYLDQEYYRKLLNCFIAEFEATKLLDIDLLQGLVQLVQSAGPDYLQPDSLARVL</sequence>
<dbReference type="Proteomes" id="UP001194580">
    <property type="component" value="Unassembled WGS sequence"/>
</dbReference>
<evidence type="ECO:0000313" key="2">
    <source>
        <dbReference type="EMBL" id="KAG0266015.1"/>
    </source>
</evidence>
<name>A0AAD4D6R0_9FUNG</name>
<feature type="non-terminal residue" evidence="2">
    <location>
        <position position="321"/>
    </location>
</feature>